<dbReference type="AlphaFoldDB" id="A0A0N8SSV4"/>
<name>A0A0N8SSV4_PSESX</name>
<dbReference type="SMART" id="SM00062">
    <property type="entry name" value="PBPb"/>
    <property type="match status" value="1"/>
</dbReference>
<evidence type="ECO:0000256" key="2">
    <source>
        <dbReference type="ARBA" id="ARBA00022729"/>
    </source>
</evidence>
<accession>A0A0N8SSV4</accession>
<comment type="caution">
    <text evidence="3">The sequence shown here is derived from an EMBL/GenBank/DDBJ whole genome shotgun (WGS) entry which is preliminary data.</text>
</comment>
<reference evidence="3 4" key="1">
    <citation type="submission" date="2018-08" db="EMBL/GenBank/DDBJ databases">
        <title>Recombination of ecologically and evolutionarily significant loci maintains genetic cohesion in the Pseudomonas syringae species complex.</title>
        <authorList>
            <person name="Dillon M."/>
            <person name="Thakur S."/>
            <person name="Almeida R.N.D."/>
            <person name="Weir B.S."/>
            <person name="Guttman D.S."/>
        </authorList>
    </citation>
    <scope>NUCLEOTIDE SEQUENCE [LARGE SCALE GENOMIC DNA]</scope>
    <source>
        <strain evidence="3 4">ICMP 16926</strain>
    </source>
</reference>
<sequence length="262" mass="29560">MGHAAPFRNLSMSQLLRAVGVLVFLLMAHVNAAEKLRLVADPWPPFTDALLLNGGLATDIVNTALRRAGYTTLYEQVPWARAMLGLSQGRHDVLINAWFSDERTKIGQFSAQYLLNRIRFIKRKESPIGTLTHEQLHQYVIAVVRGYAYAPAFDSDSQLQKVPVQNFSTAIRMLAAERVDLTLEDEYVARYNLAMEPDEVRDRVEFLPGSLSENSLHILVSLKNPHHDKIVADFDREIAAMKADGTYDELLRLHGLQQPPEL</sequence>
<evidence type="ECO:0000313" key="3">
    <source>
        <dbReference type="EMBL" id="RMT46037.1"/>
    </source>
</evidence>
<evidence type="ECO:0000256" key="1">
    <source>
        <dbReference type="ARBA" id="ARBA00010333"/>
    </source>
</evidence>
<dbReference type="PANTHER" id="PTHR35936:SF25">
    <property type="entry name" value="ABC TRANSPORTER SUBSTRATE-BINDING PROTEIN"/>
    <property type="match status" value="1"/>
</dbReference>
<comment type="similarity">
    <text evidence="1">Belongs to the bacterial solute-binding protein 3 family.</text>
</comment>
<dbReference type="SUPFAM" id="SSF53850">
    <property type="entry name" value="Periplasmic binding protein-like II"/>
    <property type="match status" value="1"/>
</dbReference>
<dbReference type="InterPro" id="IPR001638">
    <property type="entry name" value="Solute-binding_3/MltF_N"/>
</dbReference>
<dbReference type="Gene3D" id="3.40.190.10">
    <property type="entry name" value="Periplasmic binding protein-like II"/>
    <property type="match status" value="2"/>
</dbReference>
<dbReference type="PANTHER" id="PTHR35936">
    <property type="entry name" value="MEMBRANE-BOUND LYTIC MUREIN TRANSGLYCOSYLASE F"/>
    <property type="match status" value="1"/>
</dbReference>
<dbReference type="Pfam" id="PF00497">
    <property type="entry name" value="SBP_bac_3"/>
    <property type="match status" value="1"/>
</dbReference>
<keyword evidence="2" id="KW-0732">Signal</keyword>
<dbReference type="Proteomes" id="UP000268096">
    <property type="component" value="Unassembled WGS sequence"/>
</dbReference>
<organism evidence="3 4">
    <name type="scientific">Pseudomonas syringae pv. solidagae</name>
    <dbReference type="NCBI Taxonomy" id="264458"/>
    <lineage>
        <taxon>Bacteria</taxon>
        <taxon>Pseudomonadati</taxon>
        <taxon>Pseudomonadota</taxon>
        <taxon>Gammaproteobacteria</taxon>
        <taxon>Pseudomonadales</taxon>
        <taxon>Pseudomonadaceae</taxon>
        <taxon>Pseudomonas</taxon>
        <taxon>Pseudomonas syringae</taxon>
    </lineage>
</organism>
<evidence type="ECO:0000313" key="4">
    <source>
        <dbReference type="Proteomes" id="UP000268096"/>
    </source>
</evidence>
<proteinExistence type="inferred from homology"/>
<protein>
    <submittedName>
        <fullName evidence="3">Solute-binding family 3 protein</fullName>
    </submittedName>
</protein>
<gene>
    <name evidence="3" type="ORF">ALP48_100564</name>
</gene>
<dbReference type="EMBL" id="RBTH01000187">
    <property type="protein sequence ID" value="RMT46037.1"/>
    <property type="molecule type" value="Genomic_DNA"/>
</dbReference>